<name>A0A4Q2A5B2_9BURK</name>
<dbReference type="OrthoDB" id="10011078at2"/>
<evidence type="ECO:0000313" key="2">
    <source>
        <dbReference type="EMBL" id="RXV64379.1"/>
    </source>
</evidence>
<feature type="transmembrane region" description="Helical" evidence="1">
    <location>
        <begin position="203"/>
        <end position="228"/>
    </location>
</feature>
<keyword evidence="1" id="KW-0812">Transmembrane</keyword>
<dbReference type="RefSeq" id="WP_129518473.1">
    <property type="nucleotide sequence ID" value="NZ_QWEX01000004.1"/>
</dbReference>
<organism evidence="2 3">
    <name type="scientific">Burkholderia stabilis</name>
    <dbReference type="NCBI Taxonomy" id="95485"/>
    <lineage>
        <taxon>Bacteria</taxon>
        <taxon>Pseudomonadati</taxon>
        <taxon>Pseudomonadota</taxon>
        <taxon>Betaproteobacteria</taxon>
        <taxon>Burkholderiales</taxon>
        <taxon>Burkholderiaceae</taxon>
        <taxon>Burkholderia</taxon>
        <taxon>Burkholderia cepacia complex</taxon>
    </lineage>
</organism>
<feature type="transmembrane region" description="Helical" evidence="1">
    <location>
        <begin position="117"/>
        <end position="139"/>
    </location>
</feature>
<feature type="transmembrane region" description="Helical" evidence="1">
    <location>
        <begin position="24"/>
        <end position="43"/>
    </location>
</feature>
<dbReference type="Proteomes" id="UP000289650">
    <property type="component" value="Unassembled WGS sequence"/>
</dbReference>
<keyword evidence="1" id="KW-1133">Transmembrane helix</keyword>
<gene>
    <name evidence="2" type="ORF">D1006_39055</name>
</gene>
<feature type="transmembrane region" description="Helical" evidence="1">
    <location>
        <begin position="174"/>
        <end position="191"/>
    </location>
</feature>
<reference evidence="2 3" key="1">
    <citation type="submission" date="2018-08" db="EMBL/GenBank/DDBJ databases">
        <title>Mountain-cultivated ginseng endophyte, Burkholderia stabilis and its activity against ginseng root rot disease.</title>
        <authorList>
            <person name="Tapan Kumar M."/>
            <person name="Bae H."/>
            <person name="Shanmugam G."/>
            <person name="Jeon J."/>
        </authorList>
    </citation>
    <scope>NUCLEOTIDE SEQUENCE [LARGE SCALE GENOMIC DNA]</scope>
    <source>
        <strain evidence="2 3">EB159</strain>
    </source>
</reference>
<sequence length="239" mass="25844">MSLTDSGSRFEHRLRQKLAQLKQFGWRHLMLSALLFTVTAQLYDAAMGARRAAKLGDPAISAKRAAVRAFLHHFDAVSVLEHALSGVGYALVGAALLQLFYFVYWPQTPQAVETPHWLRSVWIVVAAATAVVMILRVAYVGTGTAMAILTALGVAALLVRHARVAGVARSAPQWFIGIAGAAVWCNFDLAWKMSEWPTTHDTLGVVLAHLFASGATLIICSVAGGVVVRWCAWLRPVGT</sequence>
<proteinExistence type="predicted"/>
<dbReference type="EMBL" id="QWEX01000004">
    <property type="protein sequence ID" value="RXV64379.1"/>
    <property type="molecule type" value="Genomic_DNA"/>
</dbReference>
<feature type="transmembrane region" description="Helical" evidence="1">
    <location>
        <begin position="145"/>
        <end position="162"/>
    </location>
</feature>
<accession>A0A4Q2A5B2</accession>
<comment type="caution">
    <text evidence="2">The sequence shown here is derived from an EMBL/GenBank/DDBJ whole genome shotgun (WGS) entry which is preliminary data.</text>
</comment>
<evidence type="ECO:0000313" key="3">
    <source>
        <dbReference type="Proteomes" id="UP000289650"/>
    </source>
</evidence>
<feature type="transmembrane region" description="Helical" evidence="1">
    <location>
        <begin position="87"/>
        <end position="105"/>
    </location>
</feature>
<keyword evidence="1" id="KW-0472">Membrane</keyword>
<protein>
    <submittedName>
        <fullName evidence="2">Uncharacterized protein</fullName>
    </submittedName>
</protein>
<dbReference type="AlphaFoldDB" id="A0A4Q2A5B2"/>
<evidence type="ECO:0000256" key="1">
    <source>
        <dbReference type="SAM" id="Phobius"/>
    </source>
</evidence>